<sequence length="176" mass="19288">MLVPNQEIVVQFNADAVSDQQTQDAITNVTSRLQSIGIERIQVVEDFSGNLKITYYSAVTVEVVKSLLAKEQLQLAQNTQQDNKQPFGEYPKTYQLNISEIQLAEGANMGLNGTLVEVKSGFEWYINPLNYLGGASMEIGLGQTFEDIAFTCYGDVALGIDTASYKIPEVRAGPLA</sequence>
<reference evidence="1 2" key="1">
    <citation type="submission" date="2018-07" db="EMBL/GenBank/DDBJ databases">
        <title>Genomic Encyclopedia of Type Strains, Phase IV (KMG-IV): sequencing the most valuable type-strain genomes for metagenomic binning, comparative biology and taxonomic classification.</title>
        <authorList>
            <person name="Goeker M."/>
        </authorList>
    </citation>
    <scope>NUCLEOTIDE SEQUENCE [LARGE SCALE GENOMIC DNA]</scope>
    <source>
        <strain evidence="1 2">DSM 101478</strain>
    </source>
</reference>
<keyword evidence="2" id="KW-1185">Reference proteome</keyword>
<comment type="caution">
    <text evidence="1">The sequence shown here is derived from an EMBL/GenBank/DDBJ whole genome shotgun (WGS) entry which is preliminary data.</text>
</comment>
<name>A0A370QLW6_9FLAO</name>
<dbReference type="EMBL" id="QRAO01000001">
    <property type="protein sequence ID" value="RDK89344.1"/>
    <property type="molecule type" value="Genomic_DNA"/>
</dbReference>
<accession>A0A370QLW6</accession>
<protein>
    <submittedName>
        <fullName evidence="1">Uncharacterized protein</fullName>
    </submittedName>
</protein>
<proteinExistence type="predicted"/>
<evidence type="ECO:0000313" key="1">
    <source>
        <dbReference type="EMBL" id="RDK89344.1"/>
    </source>
</evidence>
<dbReference type="Proteomes" id="UP000255317">
    <property type="component" value="Unassembled WGS sequence"/>
</dbReference>
<organism evidence="1 2">
    <name type="scientific">Marinirhabdus gelatinilytica</name>
    <dbReference type="NCBI Taxonomy" id="1703343"/>
    <lineage>
        <taxon>Bacteria</taxon>
        <taxon>Pseudomonadati</taxon>
        <taxon>Bacteroidota</taxon>
        <taxon>Flavobacteriia</taxon>
        <taxon>Flavobacteriales</taxon>
        <taxon>Flavobacteriaceae</taxon>
    </lineage>
</organism>
<evidence type="ECO:0000313" key="2">
    <source>
        <dbReference type="Proteomes" id="UP000255317"/>
    </source>
</evidence>
<dbReference type="AlphaFoldDB" id="A0A370QLW6"/>
<gene>
    <name evidence="1" type="ORF">C8D94_1011230</name>
</gene>